<proteinExistence type="predicted"/>
<sequence>MHYFAHRTRGGDLEPSSAPAEELEVSRSKNVDPFASATHSLYTSTPRKKHSDSFYNQFVQVTNNLCVGGGGGGVGVTFDPRLKQLVIIFAILIIAYKSVILTMPYINASNIQQVGQYVQVARDWSEKHQLGSRLSPLLWGLLITIFSYGLVYLDSAEPGISPPSPFSKQTRSQRQKKGISLHLNYLGALLAGFMVTLVMYFNLWNST</sequence>
<keyword evidence="2" id="KW-0472">Membrane</keyword>
<dbReference type="eggNOG" id="ENOG502SEJ9">
    <property type="taxonomic scope" value="Eukaryota"/>
</dbReference>
<dbReference type="STRING" id="7260.B4MR24"/>
<evidence type="ECO:0000313" key="4">
    <source>
        <dbReference type="Proteomes" id="UP000007798"/>
    </source>
</evidence>
<protein>
    <submittedName>
        <fullName evidence="3">GK21336</fullName>
    </submittedName>
</protein>
<dbReference type="PANTHER" id="PTHR28640:SF1">
    <property type="entry name" value="ADP-RIBOSYLATION FACTOR-LIKE PROTEIN 6-INTERACTING PROTEIN 6"/>
    <property type="match status" value="1"/>
</dbReference>
<organism evidence="4">
    <name type="scientific">Drosophila willistoni</name>
    <name type="common">Fruit fly</name>
    <dbReference type="NCBI Taxonomy" id="7260"/>
    <lineage>
        <taxon>Eukaryota</taxon>
        <taxon>Metazoa</taxon>
        <taxon>Ecdysozoa</taxon>
        <taxon>Arthropoda</taxon>
        <taxon>Hexapoda</taxon>
        <taxon>Insecta</taxon>
        <taxon>Pterygota</taxon>
        <taxon>Neoptera</taxon>
        <taxon>Endopterygota</taxon>
        <taxon>Diptera</taxon>
        <taxon>Brachycera</taxon>
        <taxon>Muscomorpha</taxon>
        <taxon>Ephydroidea</taxon>
        <taxon>Drosophilidae</taxon>
        <taxon>Drosophila</taxon>
        <taxon>Sophophora</taxon>
    </lineage>
</organism>
<name>B4MR24_DROWI</name>
<gene>
    <name evidence="3" type="primary">Dwil\GK21336</name>
    <name evidence="3" type="ORF">Dwil_GK21336</name>
</gene>
<feature type="transmembrane region" description="Helical" evidence="2">
    <location>
        <begin position="183"/>
        <end position="203"/>
    </location>
</feature>
<evidence type="ECO:0000256" key="2">
    <source>
        <dbReference type="SAM" id="Phobius"/>
    </source>
</evidence>
<dbReference type="EMBL" id="CH963849">
    <property type="protein sequence ID" value="EDW74563.1"/>
    <property type="molecule type" value="Genomic_DNA"/>
</dbReference>
<dbReference type="KEGG" id="dwi:6640389"/>
<dbReference type="InterPro" id="IPR029383">
    <property type="entry name" value="ARL6IP6"/>
</dbReference>
<dbReference type="PhylomeDB" id="B4MR24"/>
<dbReference type="InParanoid" id="B4MR24"/>
<evidence type="ECO:0000313" key="3">
    <source>
        <dbReference type="EMBL" id="EDW74563.1"/>
    </source>
</evidence>
<keyword evidence="2" id="KW-1133">Transmembrane helix</keyword>
<keyword evidence="2" id="KW-0812">Transmembrane</keyword>
<dbReference type="HOGENOM" id="CLU_1391564_0_0_1"/>
<dbReference type="OrthoDB" id="10070125at2759"/>
<evidence type="ECO:0000256" key="1">
    <source>
        <dbReference type="SAM" id="MobiDB-lite"/>
    </source>
</evidence>
<accession>B4MR24</accession>
<dbReference type="PANTHER" id="PTHR28640">
    <property type="entry name" value="ADP-RIBOSYLATION FACTOR-LIKE PROTEIN 6-INTERACTING PROTEIN 6"/>
    <property type="match status" value="1"/>
</dbReference>
<feature type="region of interest" description="Disordered" evidence="1">
    <location>
        <begin position="1"/>
        <end position="27"/>
    </location>
</feature>
<reference evidence="3 4" key="1">
    <citation type="journal article" date="2007" name="Nature">
        <title>Evolution of genes and genomes on the Drosophila phylogeny.</title>
        <authorList>
            <consortium name="Drosophila 12 Genomes Consortium"/>
            <person name="Clark A.G."/>
            <person name="Eisen M.B."/>
            <person name="Smith D.R."/>
            <person name="Bergman C.M."/>
            <person name="Oliver B."/>
            <person name="Markow T.A."/>
            <person name="Kaufman T.C."/>
            <person name="Kellis M."/>
            <person name="Gelbart W."/>
            <person name="Iyer V.N."/>
            <person name="Pollard D.A."/>
            <person name="Sackton T.B."/>
            <person name="Larracuente A.M."/>
            <person name="Singh N.D."/>
            <person name="Abad J.P."/>
            <person name="Abt D.N."/>
            <person name="Adryan B."/>
            <person name="Aguade M."/>
            <person name="Akashi H."/>
            <person name="Anderson W.W."/>
            <person name="Aquadro C.F."/>
            <person name="Ardell D.H."/>
            <person name="Arguello R."/>
            <person name="Artieri C.G."/>
            <person name="Barbash D.A."/>
            <person name="Barker D."/>
            <person name="Barsanti P."/>
            <person name="Batterham P."/>
            <person name="Batzoglou S."/>
            <person name="Begun D."/>
            <person name="Bhutkar A."/>
            <person name="Blanco E."/>
            <person name="Bosak S.A."/>
            <person name="Bradley R.K."/>
            <person name="Brand A.D."/>
            <person name="Brent M.R."/>
            <person name="Brooks A.N."/>
            <person name="Brown R.H."/>
            <person name="Butlin R.K."/>
            <person name="Caggese C."/>
            <person name="Calvi B.R."/>
            <person name="Bernardo de Carvalho A."/>
            <person name="Caspi A."/>
            <person name="Castrezana S."/>
            <person name="Celniker S.E."/>
            <person name="Chang J.L."/>
            <person name="Chapple C."/>
            <person name="Chatterji S."/>
            <person name="Chinwalla A."/>
            <person name="Civetta A."/>
            <person name="Clifton S.W."/>
            <person name="Comeron J.M."/>
            <person name="Costello J.C."/>
            <person name="Coyne J.A."/>
            <person name="Daub J."/>
            <person name="David R.G."/>
            <person name="Delcher A.L."/>
            <person name="Delehaunty K."/>
            <person name="Do C.B."/>
            <person name="Ebling H."/>
            <person name="Edwards K."/>
            <person name="Eickbush T."/>
            <person name="Evans J.D."/>
            <person name="Filipski A."/>
            <person name="Findeiss S."/>
            <person name="Freyhult E."/>
            <person name="Fulton L."/>
            <person name="Fulton R."/>
            <person name="Garcia A.C."/>
            <person name="Gardiner A."/>
            <person name="Garfield D.A."/>
            <person name="Garvin B.E."/>
            <person name="Gibson G."/>
            <person name="Gilbert D."/>
            <person name="Gnerre S."/>
            <person name="Godfrey J."/>
            <person name="Good R."/>
            <person name="Gotea V."/>
            <person name="Gravely B."/>
            <person name="Greenberg A.J."/>
            <person name="Griffiths-Jones S."/>
            <person name="Gross S."/>
            <person name="Guigo R."/>
            <person name="Gustafson E.A."/>
            <person name="Haerty W."/>
            <person name="Hahn M.W."/>
            <person name="Halligan D.L."/>
            <person name="Halpern A.L."/>
            <person name="Halter G.M."/>
            <person name="Han M.V."/>
            <person name="Heger A."/>
            <person name="Hillier L."/>
            <person name="Hinrichs A.S."/>
            <person name="Holmes I."/>
            <person name="Hoskins R.A."/>
            <person name="Hubisz M.J."/>
            <person name="Hultmark D."/>
            <person name="Huntley M.A."/>
            <person name="Jaffe D.B."/>
            <person name="Jagadeeshan S."/>
            <person name="Jeck W.R."/>
            <person name="Johnson J."/>
            <person name="Jones C.D."/>
            <person name="Jordan W.C."/>
            <person name="Karpen G.H."/>
            <person name="Kataoka E."/>
            <person name="Keightley P.D."/>
            <person name="Kheradpour P."/>
            <person name="Kirkness E.F."/>
            <person name="Koerich L.B."/>
            <person name="Kristiansen K."/>
            <person name="Kudrna D."/>
            <person name="Kulathinal R.J."/>
            <person name="Kumar S."/>
            <person name="Kwok R."/>
            <person name="Lander E."/>
            <person name="Langley C.H."/>
            <person name="Lapoint R."/>
            <person name="Lazzaro B.P."/>
            <person name="Lee S.J."/>
            <person name="Levesque L."/>
            <person name="Li R."/>
            <person name="Lin C.F."/>
            <person name="Lin M.F."/>
            <person name="Lindblad-Toh K."/>
            <person name="Llopart A."/>
            <person name="Long M."/>
            <person name="Low L."/>
            <person name="Lozovsky E."/>
            <person name="Lu J."/>
            <person name="Luo M."/>
            <person name="Machado C.A."/>
            <person name="Makalowski W."/>
            <person name="Marzo M."/>
            <person name="Matsuda M."/>
            <person name="Matzkin L."/>
            <person name="McAllister B."/>
            <person name="McBride C.S."/>
            <person name="McKernan B."/>
            <person name="McKernan K."/>
            <person name="Mendez-Lago M."/>
            <person name="Minx P."/>
            <person name="Mollenhauer M.U."/>
            <person name="Montooth K."/>
            <person name="Mount S.M."/>
            <person name="Mu X."/>
            <person name="Myers E."/>
            <person name="Negre B."/>
            <person name="Newfeld S."/>
            <person name="Nielsen R."/>
            <person name="Noor M.A."/>
            <person name="O'Grady P."/>
            <person name="Pachter L."/>
            <person name="Papaceit M."/>
            <person name="Parisi M.J."/>
            <person name="Parisi M."/>
            <person name="Parts L."/>
            <person name="Pedersen J.S."/>
            <person name="Pesole G."/>
            <person name="Phillippy A.M."/>
            <person name="Ponting C.P."/>
            <person name="Pop M."/>
            <person name="Porcelli D."/>
            <person name="Powell J.R."/>
            <person name="Prohaska S."/>
            <person name="Pruitt K."/>
            <person name="Puig M."/>
            <person name="Quesneville H."/>
            <person name="Ram K.R."/>
            <person name="Rand D."/>
            <person name="Rasmussen M.D."/>
            <person name="Reed L.K."/>
            <person name="Reenan R."/>
            <person name="Reily A."/>
            <person name="Remington K.A."/>
            <person name="Rieger T.T."/>
            <person name="Ritchie M.G."/>
            <person name="Robin C."/>
            <person name="Rogers Y.H."/>
            <person name="Rohde C."/>
            <person name="Rozas J."/>
            <person name="Rubenfield M.J."/>
            <person name="Ruiz A."/>
            <person name="Russo S."/>
            <person name="Salzberg S.L."/>
            <person name="Sanchez-Gracia A."/>
            <person name="Saranga D.J."/>
            <person name="Sato H."/>
            <person name="Schaeffer S.W."/>
            <person name="Schatz M.C."/>
            <person name="Schlenke T."/>
            <person name="Schwartz R."/>
            <person name="Segarra C."/>
            <person name="Singh R.S."/>
            <person name="Sirot L."/>
            <person name="Sirota M."/>
            <person name="Sisneros N.B."/>
            <person name="Smith C.D."/>
            <person name="Smith T.F."/>
            <person name="Spieth J."/>
            <person name="Stage D.E."/>
            <person name="Stark A."/>
            <person name="Stephan W."/>
            <person name="Strausberg R.L."/>
            <person name="Strempel S."/>
            <person name="Sturgill D."/>
            <person name="Sutton G."/>
            <person name="Sutton G.G."/>
            <person name="Tao W."/>
            <person name="Teichmann S."/>
            <person name="Tobari Y.N."/>
            <person name="Tomimura Y."/>
            <person name="Tsolas J.M."/>
            <person name="Valente V.L."/>
            <person name="Venter E."/>
            <person name="Venter J.C."/>
            <person name="Vicario S."/>
            <person name="Vieira F.G."/>
            <person name="Vilella A.J."/>
            <person name="Villasante A."/>
            <person name="Walenz B."/>
            <person name="Wang J."/>
            <person name="Wasserman M."/>
            <person name="Watts T."/>
            <person name="Wilson D."/>
            <person name="Wilson R.K."/>
            <person name="Wing R.A."/>
            <person name="Wolfner M.F."/>
            <person name="Wong A."/>
            <person name="Wong G.K."/>
            <person name="Wu C.I."/>
            <person name="Wu G."/>
            <person name="Yamamoto D."/>
            <person name="Yang H.P."/>
            <person name="Yang S.P."/>
            <person name="Yorke J.A."/>
            <person name="Yoshida K."/>
            <person name="Zdobnov E."/>
            <person name="Zhang P."/>
            <person name="Zhang Y."/>
            <person name="Zimin A.V."/>
            <person name="Baldwin J."/>
            <person name="Abdouelleil A."/>
            <person name="Abdulkadir J."/>
            <person name="Abebe A."/>
            <person name="Abera B."/>
            <person name="Abreu J."/>
            <person name="Acer S.C."/>
            <person name="Aftuck L."/>
            <person name="Alexander A."/>
            <person name="An P."/>
            <person name="Anderson E."/>
            <person name="Anderson S."/>
            <person name="Arachi H."/>
            <person name="Azer M."/>
            <person name="Bachantsang P."/>
            <person name="Barry A."/>
            <person name="Bayul T."/>
            <person name="Berlin A."/>
            <person name="Bessette D."/>
            <person name="Bloom T."/>
            <person name="Blye J."/>
            <person name="Boguslavskiy L."/>
            <person name="Bonnet C."/>
            <person name="Boukhgalter B."/>
            <person name="Bourzgui I."/>
            <person name="Brown A."/>
            <person name="Cahill P."/>
            <person name="Channer S."/>
            <person name="Cheshatsang Y."/>
            <person name="Chuda L."/>
            <person name="Citroen M."/>
            <person name="Collymore A."/>
            <person name="Cooke P."/>
            <person name="Costello M."/>
            <person name="D'Aco K."/>
            <person name="Daza R."/>
            <person name="De Haan G."/>
            <person name="DeGray S."/>
            <person name="DeMaso C."/>
            <person name="Dhargay N."/>
            <person name="Dooley K."/>
            <person name="Dooley E."/>
            <person name="Doricent M."/>
            <person name="Dorje P."/>
            <person name="Dorjee K."/>
            <person name="Dupes A."/>
            <person name="Elong R."/>
            <person name="Falk J."/>
            <person name="Farina A."/>
            <person name="Faro S."/>
            <person name="Ferguson D."/>
            <person name="Fisher S."/>
            <person name="Foley C.D."/>
            <person name="Franke A."/>
            <person name="Friedrich D."/>
            <person name="Gadbois L."/>
            <person name="Gearin G."/>
            <person name="Gearin C.R."/>
            <person name="Giannoukos G."/>
            <person name="Goode T."/>
            <person name="Graham J."/>
            <person name="Grandbois E."/>
            <person name="Grewal S."/>
            <person name="Gyaltsen K."/>
            <person name="Hafez N."/>
            <person name="Hagos B."/>
            <person name="Hall J."/>
            <person name="Henson C."/>
            <person name="Hollinger A."/>
            <person name="Honan T."/>
            <person name="Huard M.D."/>
            <person name="Hughes L."/>
            <person name="Hurhula B."/>
            <person name="Husby M.E."/>
            <person name="Kamat A."/>
            <person name="Kanga B."/>
            <person name="Kashin S."/>
            <person name="Khazanovich D."/>
            <person name="Kisner P."/>
            <person name="Lance K."/>
            <person name="Lara M."/>
            <person name="Lee W."/>
            <person name="Lennon N."/>
            <person name="Letendre F."/>
            <person name="LeVine R."/>
            <person name="Lipovsky A."/>
            <person name="Liu X."/>
            <person name="Liu J."/>
            <person name="Liu S."/>
            <person name="Lokyitsang T."/>
            <person name="Lokyitsang Y."/>
            <person name="Lubonja R."/>
            <person name="Lui A."/>
            <person name="MacDonald P."/>
            <person name="Magnisalis V."/>
            <person name="Maru K."/>
            <person name="Matthews C."/>
            <person name="McCusker W."/>
            <person name="McDonough S."/>
            <person name="Mehta T."/>
            <person name="Meldrim J."/>
            <person name="Meneus L."/>
            <person name="Mihai O."/>
            <person name="Mihalev A."/>
            <person name="Mihova T."/>
            <person name="Mittelman R."/>
            <person name="Mlenga V."/>
            <person name="Montmayeur A."/>
            <person name="Mulrain L."/>
            <person name="Navidi A."/>
            <person name="Naylor J."/>
            <person name="Negash T."/>
            <person name="Nguyen T."/>
            <person name="Nguyen N."/>
            <person name="Nicol R."/>
            <person name="Norbu C."/>
            <person name="Norbu N."/>
            <person name="Novod N."/>
            <person name="O'Neill B."/>
            <person name="Osman S."/>
            <person name="Markiewicz E."/>
            <person name="Oyono O.L."/>
            <person name="Patti C."/>
            <person name="Phunkhang P."/>
            <person name="Pierre F."/>
            <person name="Priest M."/>
            <person name="Raghuraman S."/>
            <person name="Rege F."/>
            <person name="Reyes R."/>
            <person name="Rise C."/>
            <person name="Rogov P."/>
            <person name="Ross K."/>
            <person name="Ryan E."/>
            <person name="Settipalli S."/>
            <person name="Shea T."/>
            <person name="Sherpa N."/>
            <person name="Shi L."/>
            <person name="Shih D."/>
            <person name="Sparrow T."/>
            <person name="Spaulding J."/>
            <person name="Stalker J."/>
            <person name="Stange-Thomann N."/>
            <person name="Stavropoulos S."/>
            <person name="Stone C."/>
            <person name="Strader C."/>
            <person name="Tesfaye S."/>
            <person name="Thomson T."/>
            <person name="Thoulutsang Y."/>
            <person name="Thoulutsang D."/>
            <person name="Topham K."/>
            <person name="Topping I."/>
            <person name="Tsamla T."/>
            <person name="Vassiliev H."/>
            <person name="Vo A."/>
            <person name="Wangchuk T."/>
            <person name="Wangdi T."/>
            <person name="Weiand M."/>
            <person name="Wilkinson J."/>
            <person name="Wilson A."/>
            <person name="Yadav S."/>
            <person name="Young G."/>
            <person name="Yu Q."/>
            <person name="Zembek L."/>
            <person name="Zhong D."/>
            <person name="Zimmer A."/>
            <person name="Zwirko Z."/>
            <person name="Jaffe D.B."/>
            <person name="Alvarez P."/>
            <person name="Brockman W."/>
            <person name="Butler J."/>
            <person name="Chin C."/>
            <person name="Gnerre S."/>
            <person name="Grabherr M."/>
            <person name="Kleber M."/>
            <person name="Mauceli E."/>
            <person name="MacCallum I."/>
        </authorList>
    </citation>
    <scope>NUCLEOTIDE SEQUENCE [LARGE SCALE GENOMIC DNA]</scope>
    <source>
        <strain evidence="4">Tucson 14030-0811.24</strain>
    </source>
</reference>
<feature type="transmembrane region" description="Helical" evidence="2">
    <location>
        <begin position="134"/>
        <end position="153"/>
    </location>
</feature>
<dbReference type="Pfam" id="PF15062">
    <property type="entry name" value="ARL6IP6"/>
    <property type="match status" value="1"/>
</dbReference>
<dbReference type="OMA" id="CDVTHRQ"/>
<keyword evidence="4" id="KW-1185">Reference proteome</keyword>
<dbReference type="Proteomes" id="UP000007798">
    <property type="component" value="Unassembled WGS sequence"/>
</dbReference>
<dbReference type="AlphaFoldDB" id="B4MR24"/>
<feature type="transmembrane region" description="Helical" evidence="2">
    <location>
        <begin position="85"/>
        <end position="106"/>
    </location>
</feature>